<evidence type="ECO:0000313" key="3">
    <source>
        <dbReference type="Proteomes" id="UP001194580"/>
    </source>
</evidence>
<gene>
    <name evidence="2" type="ORF">BGZ95_007543</name>
</gene>
<evidence type="ECO:0000313" key="2">
    <source>
        <dbReference type="EMBL" id="KAG0276436.1"/>
    </source>
</evidence>
<feature type="compositionally biased region" description="Basic and acidic residues" evidence="1">
    <location>
        <begin position="97"/>
        <end position="106"/>
    </location>
</feature>
<feature type="compositionally biased region" description="Polar residues" evidence="1">
    <location>
        <begin position="66"/>
        <end position="77"/>
    </location>
</feature>
<feature type="compositionally biased region" description="Polar residues" evidence="1">
    <location>
        <begin position="44"/>
        <end position="58"/>
    </location>
</feature>
<sequence length="229" mass="25443">MSSPTRRSSSSTKKKTAMTNTKPHTGHRDIRGSFASPDPHETEQLTSASKPSHQQRTKPLSDALSEDSNTPISNTQQDHLKESTPRLTSPSRLTRQRVKEQREQESKPQSAKTPTPPTSTGTSSNSSVSQYPILDNVTIRWRRLTRGIPSPVEPAVSRATERKRKLTGDDSKTSASLSSRQRAVTFLSMVSGNKDSLDQDDPNKTMPISQIENRSKTSRPRKTLIRGNR</sequence>
<proteinExistence type="predicted"/>
<feature type="compositionally biased region" description="Polar residues" evidence="1">
    <location>
        <begin position="173"/>
        <end position="194"/>
    </location>
</feature>
<feature type="compositionally biased region" description="Basic residues" evidence="1">
    <location>
        <begin position="216"/>
        <end position="229"/>
    </location>
</feature>
<dbReference type="EMBL" id="JAAAIL010000371">
    <property type="protein sequence ID" value="KAG0276436.1"/>
    <property type="molecule type" value="Genomic_DNA"/>
</dbReference>
<comment type="caution">
    <text evidence="2">The sequence shown here is derived from an EMBL/GenBank/DDBJ whole genome shotgun (WGS) entry which is preliminary data.</text>
</comment>
<keyword evidence="3" id="KW-1185">Reference proteome</keyword>
<organism evidence="2 3">
    <name type="scientific">Linnemannia exigua</name>
    <dbReference type="NCBI Taxonomy" id="604196"/>
    <lineage>
        <taxon>Eukaryota</taxon>
        <taxon>Fungi</taxon>
        <taxon>Fungi incertae sedis</taxon>
        <taxon>Mucoromycota</taxon>
        <taxon>Mortierellomycotina</taxon>
        <taxon>Mortierellomycetes</taxon>
        <taxon>Mortierellales</taxon>
        <taxon>Mortierellaceae</taxon>
        <taxon>Linnemannia</taxon>
    </lineage>
</organism>
<dbReference type="Proteomes" id="UP001194580">
    <property type="component" value="Unassembled WGS sequence"/>
</dbReference>
<evidence type="ECO:0000256" key="1">
    <source>
        <dbReference type="SAM" id="MobiDB-lite"/>
    </source>
</evidence>
<reference evidence="2" key="1">
    <citation type="journal article" date="2020" name="Fungal Divers.">
        <title>Resolving the Mortierellaceae phylogeny through synthesis of multi-gene phylogenetics and phylogenomics.</title>
        <authorList>
            <person name="Vandepol N."/>
            <person name="Liber J."/>
            <person name="Desiro A."/>
            <person name="Na H."/>
            <person name="Kennedy M."/>
            <person name="Barry K."/>
            <person name="Grigoriev I.V."/>
            <person name="Miller A.N."/>
            <person name="O'Donnell K."/>
            <person name="Stajich J.E."/>
            <person name="Bonito G."/>
        </authorList>
    </citation>
    <scope>NUCLEOTIDE SEQUENCE</scope>
    <source>
        <strain evidence="2">NRRL 28262</strain>
    </source>
</reference>
<protein>
    <submittedName>
        <fullName evidence="2">Uncharacterized protein</fullName>
    </submittedName>
</protein>
<feature type="compositionally biased region" description="Low complexity" evidence="1">
    <location>
        <begin position="107"/>
        <end position="129"/>
    </location>
</feature>
<dbReference type="AlphaFoldDB" id="A0AAD4H872"/>
<name>A0AAD4H872_9FUNG</name>
<accession>A0AAD4H872</accession>
<feature type="region of interest" description="Disordered" evidence="1">
    <location>
        <begin position="1"/>
        <end position="229"/>
    </location>
</feature>
<feature type="compositionally biased region" description="Low complexity" evidence="1">
    <location>
        <begin position="1"/>
        <end position="11"/>
    </location>
</feature>